<proteinExistence type="predicted"/>
<evidence type="ECO:0000313" key="1">
    <source>
        <dbReference type="EMBL" id="CAA6812848.1"/>
    </source>
</evidence>
<feature type="non-terminal residue" evidence="1">
    <location>
        <position position="1"/>
    </location>
</feature>
<sequence>FDNEGNKHHPREWFIAPLEVIDEVINLIISGEVIHYLYDAQNESIVKRRE</sequence>
<dbReference type="AlphaFoldDB" id="A0A6S6T8D8"/>
<accession>A0A6S6T8D8</accession>
<gene>
    <name evidence="1" type="ORF">HELGO_WM39960</name>
</gene>
<dbReference type="EMBL" id="CACVAZ010000075">
    <property type="protein sequence ID" value="CAA6812848.1"/>
    <property type="molecule type" value="Genomic_DNA"/>
</dbReference>
<organism evidence="1">
    <name type="scientific">uncultured Sulfurovum sp</name>
    <dbReference type="NCBI Taxonomy" id="269237"/>
    <lineage>
        <taxon>Bacteria</taxon>
        <taxon>Pseudomonadati</taxon>
        <taxon>Campylobacterota</taxon>
        <taxon>Epsilonproteobacteria</taxon>
        <taxon>Campylobacterales</taxon>
        <taxon>Sulfurovaceae</taxon>
        <taxon>Sulfurovum</taxon>
        <taxon>environmental samples</taxon>
    </lineage>
</organism>
<name>A0A6S6T8D8_9BACT</name>
<reference evidence="1" key="1">
    <citation type="submission" date="2020-01" db="EMBL/GenBank/DDBJ databases">
        <authorList>
            <person name="Meier V. D."/>
            <person name="Meier V D."/>
        </authorList>
    </citation>
    <scope>NUCLEOTIDE SEQUENCE</scope>
    <source>
        <strain evidence="1">HLG_WM_MAG_02</strain>
    </source>
</reference>
<protein>
    <submittedName>
        <fullName evidence="1">Uncharacterized protein</fullName>
    </submittedName>
</protein>